<gene>
    <name evidence="1" type="ORF">LCGC14_0719630</name>
</gene>
<comment type="caution">
    <text evidence="1">The sequence shown here is derived from an EMBL/GenBank/DDBJ whole genome shotgun (WGS) entry which is preliminary data.</text>
</comment>
<evidence type="ECO:0000313" key="1">
    <source>
        <dbReference type="EMBL" id="KKN41791.1"/>
    </source>
</evidence>
<reference evidence="1" key="1">
    <citation type="journal article" date="2015" name="Nature">
        <title>Complex archaea that bridge the gap between prokaryotes and eukaryotes.</title>
        <authorList>
            <person name="Spang A."/>
            <person name="Saw J.H."/>
            <person name="Jorgensen S.L."/>
            <person name="Zaremba-Niedzwiedzka K."/>
            <person name="Martijn J."/>
            <person name="Lind A.E."/>
            <person name="van Eijk R."/>
            <person name="Schleper C."/>
            <person name="Guy L."/>
            <person name="Ettema T.J."/>
        </authorList>
    </citation>
    <scope>NUCLEOTIDE SEQUENCE</scope>
</reference>
<name>A0A0F9SY64_9ZZZZ</name>
<protein>
    <submittedName>
        <fullName evidence="1">Uncharacterized protein</fullName>
    </submittedName>
</protein>
<organism evidence="1">
    <name type="scientific">marine sediment metagenome</name>
    <dbReference type="NCBI Taxonomy" id="412755"/>
    <lineage>
        <taxon>unclassified sequences</taxon>
        <taxon>metagenomes</taxon>
        <taxon>ecological metagenomes</taxon>
    </lineage>
</organism>
<accession>A0A0F9SY64</accession>
<sequence>MELSVNVYFINTALPCSVKNKPLIRCFQDLDILFEPVPNKRNSITSNF</sequence>
<dbReference type="AlphaFoldDB" id="A0A0F9SY64"/>
<proteinExistence type="predicted"/>
<dbReference type="EMBL" id="LAZR01001624">
    <property type="protein sequence ID" value="KKN41791.1"/>
    <property type="molecule type" value="Genomic_DNA"/>
</dbReference>